<evidence type="ECO:0000313" key="2">
    <source>
        <dbReference type="Proteomes" id="UP000016064"/>
    </source>
</evidence>
<sequence>MDKLKIHCIARESRSVLAQKTVVFEYHPLFYPHRTPSDT</sequence>
<accession>A0ABP2XCZ5</accession>
<dbReference type="EMBL" id="APJW01000003">
    <property type="protein sequence ID" value="EQM62306.1"/>
    <property type="molecule type" value="Genomic_DNA"/>
</dbReference>
<gene>
    <name evidence="1" type="ORF">H359_0785</name>
</gene>
<name>A0ABP2XCZ5_9CHLA</name>
<dbReference type="Proteomes" id="UP000016064">
    <property type="component" value="Unassembled WGS sequence"/>
</dbReference>
<evidence type="ECO:0000313" key="1">
    <source>
        <dbReference type="EMBL" id="EQM62306.1"/>
    </source>
</evidence>
<proteinExistence type="predicted"/>
<protein>
    <submittedName>
        <fullName evidence="1">Uncharacterized protein</fullName>
    </submittedName>
</protein>
<reference evidence="1 2" key="1">
    <citation type="submission" date="2013-07" db="EMBL/GenBank/DDBJ databases">
        <title>Isolation of a new Chlamydia species from the feral Sacred Ibis (Threskiornis aethiopicus): Chlamydia ibidis.</title>
        <authorList>
            <person name="Vorimore F."/>
            <person name="Hsia R.-C."/>
            <person name="Huot-Creasy H."/>
            <person name="Bastian S."/>
            <person name="Deruyter L."/>
            <person name="Passet A."/>
            <person name="Sachse K."/>
            <person name="Bavoil P."/>
            <person name="Myers G."/>
            <person name="Laroucau K."/>
        </authorList>
    </citation>
    <scope>NUCLEOTIDE SEQUENCE [LARGE SCALE GENOMIC DNA]</scope>
    <source>
        <strain evidence="1 2">10-1398/6</strain>
    </source>
</reference>
<keyword evidence="2" id="KW-1185">Reference proteome</keyword>
<comment type="caution">
    <text evidence="1">The sequence shown here is derived from an EMBL/GenBank/DDBJ whole genome shotgun (WGS) entry which is preliminary data.</text>
</comment>
<organism evidence="1 2">
    <name type="scientific">Chlamydia ibidis 10-1398/6</name>
    <dbReference type="NCBI Taxonomy" id="1046581"/>
    <lineage>
        <taxon>Bacteria</taxon>
        <taxon>Pseudomonadati</taxon>
        <taxon>Chlamydiota</taxon>
        <taxon>Chlamydiia</taxon>
        <taxon>Chlamydiales</taxon>
        <taxon>Chlamydiaceae</taxon>
        <taxon>Chlamydia/Chlamydophila group</taxon>
        <taxon>Chlamydia</taxon>
    </lineage>
</organism>